<keyword evidence="1" id="KW-0175">Coiled coil</keyword>
<evidence type="ECO:0000313" key="3">
    <source>
        <dbReference type="Proteomes" id="UP000774130"/>
    </source>
</evidence>
<keyword evidence="3" id="KW-1185">Reference proteome</keyword>
<sequence>MEKPVSITAEVQGIDEITKKVERYIELLKEAKSLADELASTEFEITLGVDSWNPVVDHISDNY</sequence>
<proteinExistence type="predicted"/>
<dbReference type="Proteomes" id="UP000774130">
    <property type="component" value="Unassembled WGS sequence"/>
</dbReference>
<comment type="caution">
    <text evidence="2">The sequence shown here is derived from an EMBL/GenBank/DDBJ whole genome shotgun (WGS) entry which is preliminary data.</text>
</comment>
<dbReference type="EMBL" id="JAHUZB010000003">
    <property type="protein sequence ID" value="MBV7391087.1"/>
    <property type="molecule type" value="Genomic_DNA"/>
</dbReference>
<evidence type="ECO:0000313" key="2">
    <source>
        <dbReference type="EMBL" id="MBV7391087.1"/>
    </source>
</evidence>
<organism evidence="2 3">
    <name type="scientific">Enterococcus alishanensis</name>
    <dbReference type="NCBI Taxonomy" id="1303817"/>
    <lineage>
        <taxon>Bacteria</taxon>
        <taxon>Bacillati</taxon>
        <taxon>Bacillota</taxon>
        <taxon>Bacilli</taxon>
        <taxon>Lactobacillales</taxon>
        <taxon>Enterococcaceae</taxon>
        <taxon>Enterococcus</taxon>
    </lineage>
</organism>
<feature type="coiled-coil region" evidence="1">
    <location>
        <begin position="14"/>
        <end position="41"/>
    </location>
</feature>
<gene>
    <name evidence="2" type="ORF">KUA55_10375</name>
</gene>
<accession>A0ABS6TDZ6</accession>
<dbReference type="RefSeq" id="WP_218326121.1">
    <property type="nucleotide sequence ID" value="NZ_JAHUZB010000003.1"/>
</dbReference>
<name>A0ABS6TDZ6_9ENTE</name>
<reference evidence="2 3" key="1">
    <citation type="submission" date="2021-06" db="EMBL/GenBank/DDBJ databases">
        <title>Enterococcus alishanensis sp. nov., a novel lactic acid bacterium isolated from fresh coffee beans.</title>
        <authorList>
            <person name="Chen Y.-S."/>
        </authorList>
    </citation>
    <scope>NUCLEOTIDE SEQUENCE [LARGE SCALE GENOMIC DNA]</scope>
    <source>
        <strain evidence="2 3">ALS3</strain>
    </source>
</reference>
<protein>
    <submittedName>
        <fullName evidence="2">Uncharacterized protein</fullName>
    </submittedName>
</protein>
<evidence type="ECO:0000256" key="1">
    <source>
        <dbReference type="SAM" id="Coils"/>
    </source>
</evidence>